<dbReference type="AlphaFoldDB" id="A0A225UCR1"/>
<organism evidence="2 3">
    <name type="scientific">Phytophthora megakarya</name>
    <dbReference type="NCBI Taxonomy" id="4795"/>
    <lineage>
        <taxon>Eukaryota</taxon>
        <taxon>Sar</taxon>
        <taxon>Stramenopiles</taxon>
        <taxon>Oomycota</taxon>
        <taxon>Peronosporomycetes</taxon>
        <taxon>Peronosporales</taxon>
        <taxon>Peronosporaceae</taxon>
        <taxon>Phytophthora</taxon>
    </lineage>
</organism>
<feature type="signal peptide" evidence="1">
    <location>
        <begin position="1"/>
        <end position="19"/>
    </location>
</feature>
<name>A0A225UCR1_9STRA</name>
<feature type="non-terminal residue" evidence="2">
    <location>
        <position position="172"/>
    </location>
</feature>
<dbReference type="OrthoDB" id="128134at2759"/>
<proteinExistence type="predicted"/>
<feature type="chain" id="PRO_5013053325" evidence="1">
    <location>
        <begin position="20"/>
        <end position="172"/>
    </location>
</feature>
<dbReference type="Proteomes" id="UP000198211">
    <property type="component" value="Unassembled WGS sequence"/>
</dbReference>
<evidence type="ECO:0000256" key="1">
    <source>
        <dbReference type="SAM" id="SignalP"/>
    </source>
</evidence>
<gene>
    <name evidence="2" type="ORF">PHMEG_00040923</name>
</gene>
<sequence length="172" mass="20229">MRFHQGLAVFILVTAGVIAAVSVDSTRHTTVAERYTTIHHSRILRTEVKSTDAEERGIWSNIKSWFKSTYWAYSGTTKAQVEEKLGFKGLSEAKRKASPKYKTYEQYLYKIEGFKLDDWVYRRTYTPSSLWSSLKLNPNTYQKGSSELQFFERFLRRYEKQVYNGHKGYDQH</sequence>
<comment type="caution">
    <text evidence="2">The sequence shown here is derived from an EMBL/GenBank/DDBJ whole genome shotgun (WGS) entry which is preliminary data.</text>
</comment>
<keyword evidence="3" id="KW-1185">Reference proteome</keyword>
<keyword evidence="1" id="KW-0732">Signal</keyword>
<evidence type="ECO:0000313" key="2">
    <source>
        <dbReference type="EMBL" id="OWY90788.1"/>
    </source>
</evidence>
<accession>A0A225UCR1</accession>
<dbReference type="EMBL" id="NBNE01021894">
    <property type="protein sequence ID" value="OWY90788.1"/>
    <property type="molecule type" value="Genomic_DNA"/>
</dbReference>
<evidence type="ECO:0000313" key="3">
    <source>
        <dbReference type="Proteomes" id="UP000198211"/>
    </source>
</evidence>
<reference evidence="3" key="1">
    <citation type="submission" date="2017-03" db="EMBL/GenBank/DDBJ databases">
        <title>Phytopthora megakarya and P. palmivora, two closely related causual agents of cacao black pod achieved similar genome size and gene model numbers by different mechanisms.</title>
        <authorList>
            <person name="Ali S."/>
            <person name="Shao J."/>
            <person name="Larry D.J."/>
            <person name="Kronmiller B."/>
            <person name="Shen D."/>
            <person name="Strem M.D."/>
            <person name="Melnick R.L."/>
            <person name="Guiltinan M.J."/>
            <person name="Tyler B.M."/>
            <person name="Meinhardt L.W."/>
            <person name="Bailey B.A."/>
        </authorList>
    </citation>
    <scope>NUCLEOTIDE SEQUENCE [LARGE SCALE GENOMIC DNA]</scope>
    <source>
        <strain evidence="3">zdho120</strain>
    </source>
</reference>
<protein>
    <submittedName>
        <fullName evidence="2">RxLR effector protein</fullName>
    </submittedName>
</protein>